<feature type="transmembrane region" description="Helical" evidence="1">
    <location>
        <begin position="6"/>
        <end position="26"/>
    </location>
</feature>
<sequence>MRIIKFGNFYYFAYIIIAFLLVLLTIRFLKNKPNRYKHYFLFSIYLVAFVIHFLKVFIYPYNTLNIVYHKMTLENVSAVSTVFFPWIYLSKNKVLKDYLVIGGISSGILPFLFPIDAMIPMFDGNYLPIKHALSLEVIRFYFAHLVLLLVPIVMMHYKMHRISVKRILYMPVILMVILTILFINEWAITQIGWVSSTDFLNPLKRNPSLIFGLKDGLSGLGVFIALFVPKVFTIHPVTGALFYWPVVWLIFPVFIYGTIISFIYALIYDREESIKII</sequence>
<keyword evidence="1" id="KW-0472">Membrane</keyword>
<evidence type="ECO:0000313" key="3">
    <source>
        <dbReference type="Proteomes" id="UP001431532"/>
    </source>
</evidence>
<feature type="transmembrane region" description="Helical" evidence="1">
    <location>
        <begin position="137"/>
        <end position="155"/>
    </location>
</feature>
<evidence type="ECO:0000256" key="1">
    <source>
        <dbReference type="SAM" id="Phobius"/>
    </source>
</evidence>
<dbReference type="AlphaFoldDB" id="A0AAW6UB03"/>
<reference evidence="2" key="1">
    <citation type="submission" date="2023-05" db="EMBL/GenBank/DDBJ databases">
        <title>Mariniplasma microaerophilum sp. nov., a novel anaerobic mollicute isolated from terrestrial mud volcano, Taman Peninsula, Russia.</title>
        <authorList>
            <person name="Khomyakova M.A."/>
            <person name="Merkel A.Y."/>
            <person name="Slobodkin A.I."/>
        </authorList>
    </citation>
    <scope>NUCLEOTIDE SEQUENCE</scope>
    <source>
        <strain evidence="2">M4Ah</strain>
    </source>
</reference>
<dbReference type="EMBL" id="JASCXW010000012">
    <property type="protein sequence ID" value="MDI6452859.1"/>
    <property type="molecule type" value="Genomic_DNA"/>
</dbReference>
<evidence type="ECO:0008006" key="4">
    <source>
        <dbReference type="Google" id="ProtNLM"/>
    </source>
</evidence>
<dbReference type="Pfam" id="PF14808">
    <property type="entry name" value="TMEM164"/>
    <property type="match status" value="1"/>
</dbReference>
<evidence type="ECO:0000313" key="2">
    <source>
        <dbReference type="EMBL" id="MDI6452859.1"/>
    </source>
</evidence>
<dbReference type="Proteomes" id="UP001431532">
    <property type="component" value="Unassembled WGS sequence"/>
</dbReference>
<dbReference type="RefSeq" id="WP_282839283.1">
    <property type="nucleotide sequence ID" value="NZ_JASCXW010000012.1"/>
</dbReference>
<keyword evidence="3" id="KW-1185">Reference proteome</keyword>
<name>A0AAW6UB03_9MOLU</name>
<accession>A0AAW6UB03</accession>
<keyword evidence="1" id="KW-1133">Transmembrane helix</keyword>
<proteinExistence type="predicted"/>
<organism evidence="2 3">
    <name type="scientific">Peloplasma aerotolerans</name>
    <dbReference type="NCBI Taxonomy" id="3044389"/>
    <lineage>
        <taxon>Bacteria</taxon>
        <taxon>Bacillati</taxon>
        <taxon>Mycoplasmatota</taxon>
        <taxon>Mollicutes</taxon>
        <taxon>Acholeplasmatales</taxon>
        <taxon>Acholeplasmataceae</taxon>
        <taxon>Peloplasma</taxon>
    </lineage>
</organism>
<comment type="caution">
    <text evidence="2">The sequence shown here is derived from an EMBL/GenBank/DDBJ whole genome shotgun (WGS) entry which is preliminary data.</text>
</comment>
<gene>
    <name evidence="2" type="ORF">QJ521_04715</name>
</gene>
<feature type="transmembrane region" description="Helical" evidence="1">
    <location>
        <begin position="38"/>
        <end position="59"/>
    </location>
</feature>
<feature type="transmembrane region" description="Helical" evidence="1">
    <location>
        <begin position="167"/>
        <end position="188"/>
    </location>
</feature>
<feature type="transmembrane region" description="Helical" evidence="1">
    <location>
        <begin position="98"/>
        <end position="117"/>
    </location>
</feature>
<feature type="transmembrane region" description="Helical" evidence="1">
    <location>
        <begin position="240"/>
        <end position="267"/>
    </location>
</feature>
<protein>
    <recommendedName>
        <fullName evidence="4">YwaF family protein</fullName>
    </recommendedName>
</protein>
<keyword evidence="1" id="KW-0812">Transmembrane</keyword>